<dbReference type="PANTHER" id="PTHR12681">
    <property type="entry name" value="ZINC FINGER-CONTAINING PROTEIN P48ZNF"/>
    <property type="match status" value="1"/>
</dbReference>
<feature type="region of interest" description="Disordered" evidence="6">
    <location>
        <begin position="84"/>
        <end position="109"/>
    </location>
</feature>
<dbReference type="GO" id="GO:0005829">
    <property type="term" value="C:cytosol"/>
    <property type="evidence" value="ECO:0007669"/>
    <property type="project" value="TreeGrafter"/>
</dbReference>
<evidence type="ECO:0000313" key="8">
    <source>
        <dbReference type="EnsemblMetazoa" id="XP_022671679"/>
    </source>
</evidence>
<dbReference type="GO" id="GO:0002181">
    <property type="term" value="P:cytoplasmic translation"/>
    <property type="evidence" value="ECO:0007669"/>
    <property type="project" value="TreeGrafter"/>
</dbReference>
<dbReference type="InterPro" id="IPR036855">
    <property type="entry name" value="Znf_CCCH_sf"/>
</dbReference>
<protein>
    <recommendedName>
        <fullName evidence="7">C3H1-type domain-containing protein</fullName>
    </recommendedName>
</protein>
<dbReference type="Gene3D" id="6.20.400.10">
    <property type="match status" value="1"/>
</dbReference>
<accession>A0A7M7KW40</accession>
<dbReference type="OrthoDB" id="278280at2759"/>
<feature type="domain" description="C3H1-type" evidence="7">
    <location>
        <begin position="131"/>
        <end position="158"/>
    </location>
</feature>
<proteinExistence type="inferred from homology"/>
<dbReference type="Proteomes" id="UP000594260">
    <property type="component" value="Unplaced"/>
</dbReference>
<dbReference type="OMA" id="AMIFKPV"/>
<dbReference type="KEGG" id="vde:111254760"/>
<organism evidence="8 9">
    <name type="scientific">Varroa destructor</name>
    <name type="common">Honeybee mite</name>
    <dbReference type="NCBI Taxonomy" id="109461"/>
    <lineage>
        <taxon>Eukaryota</taxon>
        <taxon>Metazoa</taxon>
        <taxon>Ecdysozoa</taxon>
        <taxon>Arthropoda</taxon>
        <taxon>Chelicerata</taxon>
        <taxon>Arachnida</taxon>
        <taxon>Acari</taxon>
        <taxon>Parasitiformes</taxon>
        <taxon>Mesostigmata</taxon>
        <taxon>Gamasina</taxon>
        <taxon>Dermanyssoidea</taxon>
        <taxon>Varroidae</taxon>
        <taxon>Varroa</taxon>
    </lineage>
</organism>
<keyword evidence="9" id="KW-1185">Reference proteome</keyword>
<keyword evidence="4 5" id="KW-0862">Zinc</keyword>
<dbReference type="FunCoup" id="A0A7M7KW40">
    <property type="interactions" value="2345"/>
</dbReference>
<feature type="zinc finger region" description="C3H1-type" evidence="5">
    <location>
        <begin position="201"/>
        <end position="239"/>
    </location>
</feature>
<dbReference type="PROSITE" id="PS50103">
    <property type="entry name" value="ZF_C3H1"/>
    <property type="match status" value="2"/>
</dbReference>
<dbReference type="PANTHER" id="PTHR12681:SF0">
    <property type="entry name" value="ZINC FINGER CCCH DOMAIN-CONTAINING PROTEIN 15"/>
    <property type="match status" value="1"/>
</dbReference>
<feature type="region of interest" description="Disordered" evidence="6">
    <location>
        <begin position="409"/>
        <end position="432"/>
    </location>
</feature>
<dbReference type="GO" id="GO:0003729">
    <property type="term" value="F:mRNA binding"/>
    <property type="evidence" value="ECO:0007669"/>
    <property type="project" value="TreeGrafter"/>
</dbReference>
<comment type="similarity">
    <text evidence="1">Belongs to the ZC3H15/TMA46 family.</text>
</comment>
<evidence type="ECO:0000256" key="4">
    <source>
        <dbReference type="ARBA" id="ARBA00022833"/>
    </source>
</evidence>
<sequence length="432" mass="50304">MIRCLKSRWRPPYRVDIFLFWWFCRYHSERIFLVTQMKMPPKKAPAGPSKKAEQKKKEKVIEDKTFGLKNKKGAKNQKFIQQVQKQVHQGNQPARAAAPDKKEEKKKKDAELAELNALFRPVIQKAPKDADPKTVVCAFFKQGVCTKGTKCKFSHDLAQERKAEKKNMYHDEREETMEDWDEDKLREVVEKKHGAAEKAMPKTDIICKHFLEALESSKYGWFWECPNGGSKCHYRHALPPGFVLKKDRKKEDKGDHVSIEELVEIERAALGHYQTKITLETFLAWKRRKIEERKENARKENEKKKAEFKAGNRVGLSGRDMFTFNPELAQDDDENGDDGEAFDIRQREDDDDDVAIQAKEINLEELSKVTAAAGEDLDTRLPSEGTIIEKRHWELEQPKKEEVQVNEELFNEEDLEGLEEELDDLDVEDKDD</sequence>
<dbReference type="Gene3D" id="4.10.1000.10">
    <property type="entry name" value="Zinc finger, CCCH-type"/>
    <property type="match status" value="1"/>
</dbReference>
<dbReference type="GO" id="GO:0008270">
    <property type="term" value="F:zinc ion binding"/>
    <property type="evidence" value="ECO:0007669"/>
    <property type="project" value="UniProtKB-KW"/>
</dbReference>
<dbReference type="Pfam" id="PF00642">
    <property type="entry name" value="zf-CCCH"/>
    <property type="match status" value="1"/>
</dbReference>
<keyword evidence="2 5" id="KW-0479">Metal-binding</keyword>
<evidence type="ECO:0000313" key="9">
    <source>
        <dbReference type="Proteomes" id="UP000594260"/>
    </source>
</evidence>
<feature type="zinc finger region" description="C3H1-type" evidence="5">
    <location>
        <begin position="131"/>
        <end position="158"/>
    </location>
</feature>
<dbReference type="Pfam" id="PF16543">
    <property type="entry name" value="DFRP_C"/>
    <property type="match status" value="1"/>
</dbReference>
<dbReference type="InParanoid" id="A0A7M7KW40"/>
<keyword evidence="3 5" id="KW-0863">Zinc-finger</keyword>
<feature type="compositionally biased region" description="Acidic residues" evidence="6">
    <location>
        <begin position="329"/>
        <end position="341"/>
    </location>
</feature>
<dbReference type="GeneID" id="111254760"/>
<dbReference type="AlphaFoldDB" id="A0A7M7KW40"/>
<evidence type="ECO:0000259" key="7">
    <source>
        <dbReference type="PROSITE" id="PS50103"/>
    </source>
</evidence>
<dbReference type="InterPro" id="IPR032378">
    <property type="entry name" value="ZC3H15/TMA46_C"/>
</dbReference>
<evidence type="ECO:0000256" key="2">
    <source>
        <dbReference type="ARBA" id="ARBA00022723"/>
    </source>
</evidence>
<reference evidence="8" key="1">
    <citation type="submission" date="2021-01" db="UniProtKB">
        <authorList>
            <consortium name="EnsemblMetazoa"/>
        </authorList>
    </citation>
    <scope>IDENTIFICATION</scope>
</reference>
<name>A0A7M7KW40_VARDE</name>
<feature type="region of interest" description="Disordered" evidence="6">
    <location>
        <begin position="326"/>
        <end position="351"/>
    </location>
</feature>
<dbReference type="EnsemblMetazoa" id="XM_022815944">
    <property type="protein sequence ID" value="XP_022671679"/>
    <property type="gene ID" value="LOC111254760"/>
</dbReference>
<feature type="compositionally biased region" description="Low complexity" evidence="6">
    <location>
        <begin position="84"/>
        <end position="97"/>
    </location>
</feature>
<evidence type="ECO:0000256" key="1">
    <source>
        <dbReference type="ARBA" id="ARBA00010043"/>
    </source>
</evidence>
<evidence type="ECO:0000256" key="3">
    <source>
        <dbReference type="ARBA" id="ARBA00022771"/>
    </source>
</evidence>
<evidence type="ECO:0000256" key="6">
    <source>
        <dbReference type="SAM" id="MobiDB-lite"/>
    </source>
</evidence>
<dbReference type="InterPro" id="IPR000571">
    <property type="entry name" value="Znf_CCCH"/>
</dbReference>
<feature type="domain" description="C3H1-type" evidence="7">
    <location>
        <begin position="201"/>
        <end position="239"/>
    </location>
</feature>
<dbReference type="RefSeq" id="XP_022671679.1">
    <property type="nucleotide sequence ID" value="XM_022815944.1"/>
</dbReference>
<evidence type="ECO:0000256" key="5">
    <source>
        <dbReference type="PROSITE-ProRule" id="PRU00723"/>
    </source>
</evidence>
<feature type="compositionally biased region" description="Basic and acidic residues" evidence="6">
    <location>
        <begin position="98"/>
        <end position="109"/>
    </location>
</feature>
<dbReference type="SMART" id="SM00356">
    <property type="entry name" value="ZnF_C3H1"/>
    <property type="match status" value="2"/>
</dbReference>
<dbReference type="SUPFAM" id="SSF90229">
    <property type="entry name" value="CCCH zinc finger"/>
    <property type="match status" value="1"/>
</dbReference>